<dbReference type="Proteomes" id="UP000463983">
    <property type="component" value="Chromosome"/>
</dbReference>
<sequence>MDKKGFFLGSGISKRTLFSLALLVSGFMLGLLSTIVAVKIYEDKSREGGNYFELRTEGSSEGLTNPLLDCSMAKGKYY</sequence>
<dbReference type="AlphaFoldDB" id="A0A857N567"/>
<organism evidence="2 3">
    <name type="scientific">Candidatus Chazhemtobacterium aquaticus</name>
    <dbReference type="NCBI Taxonomy" id="2715735"/>
    <lineage>
        <taxon>Bacteria</taxon>
        <taxon>Candidatus Chazhemtobacteraceae</taxon>
        <taxon>Candidatus Chazhemtobacterium</taxon>
    </lineage>
</organism>
<keyword evidence="3" id="KW-1185">Reference proteome</keyword>
<keyword evidence="1" id="KW-0472">Membrane</keyword>
<evidence type="ECO:0000313" key="3">
    <source>
        <dbReference type="Proteomes" id="UP000463983"/>
    </source>
</evidence>
<accession>A0A857N567</accession>
<proteinExistence type="predicted"/>
<name>A0A857N567_9BACT</name>
<gene>
    <name evidence="2" type="ORF">MICH65_0404</name>
</gene>
<evidence type="ECO:0000256" key="1">
    <source>
        <dbReference type="SAM" id="Phobius"/>
    </source>
</evidence>
<reference evidence="3" key="1">
    <citation type="journal article" date="2020" name="Microorganisms">
        <title>Complete Genome of a Member of a New Bacterial Lineage in the Microgenomates Group Reveals an Unusual Nucleotide Composition Disparity Between Two Strands of DNA and Limited Metabolic Potential.</title>
        <authorList>
            <person name="Kadnikov V.V."/>
            <person name="Mardanov A.V."/>
            <person name="Beletsky A.V."/>
            <person name="Karnachuk O.V."/>
            <person name="Ravin N.V."/>
        </authorList>
    </citation>
    <scope>NUCLEOTIDE SEQUENCE [LARGE SCALE GENOMIC DNA]</scope>
</reference>
<dbReference type="EMBL" id="CP047901">
    <property type="protein sequence ID" value="QHO63385.1"/>
    <property type="molecule type" value="Genomic_DNA"/>
</dbReference>
<feature type="transmembrane region" description="Helical" evidence="1">
    <location>
        <begin position="20"/>
        <end position="41"/>
    </location>
</feature>
<evidence type="ECO:0000313" key="2">
    <source>
        <dbReference type="EMBL" id="QHO63385.1"/>
    </source>
</evidence>
<keyword evidence="1" id="KW-0812">Transmembrane</keyword>
<protein>
    <submittedName>
        <fullName evidence="2">Uncharacterized protein</fullName>
    </submittedName>
</protein>
<dbReference type="RefSeq" id="WP_161931769.1">
    <property type="nucleotide sequence ID" value="NZ_CP047901.1"/>
</dbReference>
<dbReference type="KEGG" id="caqa:MICH65_0404"/>
<keyword evidence="1" id="KW-1133">Transmembrane helix</keyword>